<keyword evidence="4" id="KW-1185">Reference proteome</keyword>
<reference evidence="3" key="1">
    <citation type="submission" date="2023-03" db="EMBL/GenBank/DDBJ databases">
        <title>Chromosome-scale reference genome and RAD-based genetic map of yellow starthistle (Centaurea solstitialis) reveal putative structural variation and QTLs associated with invader traits.</title>
        <authorList>
            <person name="Reatini B."/>
            <person name="Cang F.A."/>
            <person name="Jiang Q."/>
            <person name="Mckibben M.T.W."/>
            <person name="Barker M.S."/>
            <person name="Rieseberg L.H."/>
            <person name="Dlugosch K.M."/>
        </authorList>
    </citation>
    <scope>NUCLEOTIDE SEQUENCE</scope>
    <source>
        <strain evidence="3">CAN-66</strain>
        <tissue evidence="3">Leaf</tissue>
    </source>
</reference>
<feature type="transmembrane region" description="Helical" evidence="1">
    <location>
        <begin position="263"/>
        <end position="285"/>
    </location>
</feature>
<dbReference type="InterPro" id="IPR026961">
    <property type="entry name" value="PGG_dom"/>
</dbReference>
<evidence type="ECO:0000313" key="3">
    <source>
        <dbReference type="EMBL" id="KAJ9561969.1"/>
    </source>
</evidence>
<keyword evidence="1" id="KW-0812">Transmembrane</keyword>
<evidence type="ECO:0000313" key="4">
    <source>
        <dbReference type="Proteomes" id="UP001172457"/>
    </source>
</evidence>
<comment type="caution">
    <text evidence="3">The sequence shown here is derived from an EMBL/GenBank/DDBJ whole genome shotgun (WGS) entry which is preliminary data.</text>
</comment>
<dbReference type="PANTHER" id="PTHR24177:SF383">
    <property type="entry name" value="ANKYRIN REPEAT-CONTAINING DOMAIN, PGG DOMAIN, ANKYRIN REPEAT-CONTAINING DOMAIN SUPERFAMILY"/>
    <property type="match status" value="1"/>
</dbReference>
<feature type="transmembrane region" description="Helical" evidence="1">
    <location>
        <begin position="335"/>
        <end position="355"/>
    </location>
</feature>
<evidence type="ECO:0000259" key="2">
    <source>
        <dbReference type="Pfam" id="PF13962"/>
    </source>
</evidence>
<name>A0AA38TL27_9ASTR</name>
<feature type="transmembrane region" description="Helical" evidence="1">
    <location>
        <begin position="224"/>
        <end position="243"/>
    </location>
</feature>
<feature type="domain" description="PGG" evidence="2">
    <location>
        <begin position="215"/>
        <end position="325"/>
    </location>
</feature>
<dbReference type="InterPro" id="IPR036770">
    <property type="entry name" value="Ankyrin_rpt-contain_sf"/>
</dbReference>
<dbReference type="PANTHER" id="PTHR24177">
    <property type="entry name" value="CASKIN"/>
    <property type="match status" value="1"/>
</dbReference>
<sequence>MCIVLGSPIKRKQIEDTIVEKNQAMQLLRIIWGIIEKLSTAEINDILRGSPDEDENLTTFGLAKMPKYSSRVLFVAAEMGNVEFIVELIRKYPERALERNDNKQSIFHVAVLYRQADVYTLLNEIGSIKESIINLEDIDGNNMLHLVGILEKTSMYKQFEDMSQVYVQIQEELIWFKKVKAILPPSLRVKKNKDGLSPYELFVKNHKDLVSNGQEWMKKTFSELLLLAALMITISFADVISFASGSNQDTPRSAHYRSIYNAFVMSNGFSFLFASISVIHILFIISSRYAEQDFLELLPKKLEKVTGALCYSMVFMTSAFSMIIVLLYIDDYPRVAYIIVAQVYMVMFLSLYHLCTRMSTRLASRFKTMSTKRIMY</sequence>
<dbReference type="EMBL" id="JARYMX010000002">
    <property type="protein sequence ID" value="KAJ9561969.1"/>
    <property type="molecule type" value="Genomic_DNA"/>
</dbReference>
<dbReference type="GO" id="GO:0016020">
    <property type="term" value="C:membrane"/>
    <property type="evidence" value="ECO:0007669"/>
    <property type="project" value="TreeGrafter"/>
</dbReference>
<keyword evidence="1" id="KW-0472">Membrane</keyword>
<accession>A0AA38TL27</accession>
<dbReference type="Pfam" id="PF13962">
    <property type="entry name" value="PGG"/>
    <property type="match status" value="1"/>
</dbReference>
<organism evidence="3 4">
    <name type="scientific">Centaurea solstitialis</name>
    <name type="common">yellow star-thistle</name>
    <dbReference type="NCBI Taxonomy" id="347529"/>
    <lineage>
        <taxon>Eukaryota</taxon>
        <taxon>Viridiplantae</taxon>
        <taxon>Streptophyta</taxon>
        <taxon>Embryophyta</taxon>
        <taxon>Tracheophyta</taxon>
        <taxon>Spermatophyta</taxon>
        <taxon>Magnoliopsida</taxon>
        <taxon>eudicotyledons</taxon>
        <taxon>Gunneridae</taxon>
        <taxon>Pentapetalae</taxon>
        <taxon>asterids</taxon>
        <taxon>campanulids</taxon>
        <taxon>Asterales</taxon>
        <taxon>Asteraceae</taxon>
        <taxon>Carduoideae</taxon>
        <taxon>Cardueae</taxon>
        <taxon>Centaureinae</taxon>
        <taxon>Centaurea</taxon>
    </lineage>
</organism>
<proteinExistence type="predicted"/>
<keyword evidence="1" id="KW-1133">Transmembrane helix</keyword>
<feature type="transmembrane region" description="Helical" evidence="1">
    <location>
        <begin position="305"/>
        <end position="329"/>
    </location>
</feature>
<dbReference type="SUPFAM" id="SSF48403">
    <property type="entry name" value="Ankyrin repeat"/>
    <property type="match status" value="1"/>
</dbReference>
<gene>
    <name evidence="3" type="ORF">OSB04_007129</name>
</gene>
<dbReference type="AlphaFoldDB" id="A0AA38TL27"/>
<dbReference type="Gene3D" id="1.25.40.20">
    <property type="entry name" value="Ankyrin repeat-containing domain"/>
    <property type="match status" value="1"/>
</dbReference>
<evidence type="ECO:0000256" key="1">
    <source>
        <dbReference type="SAM" id="Phobius"/>
    </source>
</evidence>
<protein>
    <recommendedName>
        <fullName evidence="2">PGG domain-containing protein</fullName>
    </recommendedName>
</protein>
<dbReference type="Proteomes" id="UP001172457">
    <property type="component" value="Chromosome 2"/>
</dbReference>